<feature type="region of interest" description="Disordered" evidence="1">
    <location>
        <begin position="255"/>
        <end position="283"/>
    </location>
</feature>
<evidence type="ECO:0000256" key="1">
    <source>
        <dbReference type="SAM" id="MobiDB-lite"/>
    </source>
</evidence>
<comment type="caution">
    <text evidence="3">The sequence shown here is derived from an EMBL/GenBank/DDBJ whole genome shotgun (WGS) entry which is preliminary data.</text>
</comment>
<feature type="signal peptide" evidence="2">
    <location>
        <begin position="1"/>
        <end position="29"/>
    </location>
</feature>
<keyword evidence="2" id="KW-0732">Signal</keyword>
<dbReference type="AlphaFoldDB" id="A0A367ZVH8"/>
<feature type="chain" id="PRO_5016793875" evidence="2">
    <location>
        <begin position="30"/>
        <end position="283"/>
    </location>
</feature>
<accession>A0A367ZVH8</accession>
<proteinExistence type="predicted"/>
<feature type="compositionally biased region" description="Pro residues" evidence="1">
    <location>
        <begin position="267"/>
        <end position="277"/>
    </location>
</feature>
<reference evidence="3 4" key="1">
    <citation type="submission" date="2018-05" db="EMBL/GenBank/DDBJ databases">
        <title>A metagenomic window into the 2 km-deep terrestrial subsurface aquifer revealed taxonomically and functionally diverse microbial community comprising novel uncultured bacterial lineages.</title>
        <authorList>
            <person name="Kadnikov V.V."/>
            <person name="Mardanov A.V."/>
            <person name="Beletsky A.V."/>
            <person name="Banks D."/>
            <person name="Pimenov N.V."/>
            <person name="Frank Y.A."/>
            <person name="Karnachuk O.V."/>
            <person name="Ravin N.V."/>
        </authorList>
    </citation>
    <scope>NUCLEOTIDE SEQUENCE [LARGE SCALE GENOMIC DNA]</scope>
    <source>
        <strain evidence="3">BY5</strain>
    </source>
</reference>
<dbReference type="Proteomes" id="UP000252355">
    <property type="component" value="Unassembled WGS sequence"/>
</dbReference>
<sequence length="283" mass="32175">MSHPVRRIVVTFWCIGLLAVVSLGTPARAQDQSVPAVEPNEPRGGFIPSWKVGDSWILEATYRDLRSPGEVWLPPIRWMFKVRALKNYQRQKCYVIHVFPRNRHLKVQAILYLSTIDLRPLRVIDIFPTKEGVKYQERVIDPFHPQPLFAEASLVPYDLPLFPLVRPSIQQADGFGAYREARRSRKIDKITTVGGLRFKKSLNQEEKKPTRQYADVFSSYRLAGESFQVELGDEQGKETLVQIWQEGAPWALSSESPSRKVRLLPPTAAPVPAPAPITPQEGN</sequence>
<organism evidence="3 4">
    <name type="scientific">Candidatus Ozemobacter sibiricus</name>
    <dbReference type="NCBI Taxonomy" id="2268124"/>
    <lineage>
        <taxon>Bacteria</taxon>
        <taxon>Candidatus Ozemobacteria</taxon>
        <taxon>Candidatus Ozemobacterales</taxon>
        <taxon>Candidatus Ozemobacteraceae</taxon>
        <taxon>Candidatus Ozemobacter</taxon>
    </lineage>
</organism>
<gene>
    <name evidence="3" type="ORF">OZSIB_0853</name>
</gene>
<name>A0A367ZVH8_9BACT</name>
<dbReference type="EMBL" id="QOQW01000001">
    <property type="protein sequence ID" value="RCK81719.1"/>
    <property type="molecule type" value="Genomic_DNA"/>
</dbReference>
<evidence type="ECO:0000313" key="3">
    <source>
        <dbReference type="EMBL" id="RCK81719.1"/>
    </source>
</evidence>
<protein>
    <submittedName>
        <fullName evidence="3">Uncharacterized protein</fullName>
    </submittedName>
</protein>
<evidence type="ECO:0000256" key="2">
    <source>
        <dbReference type="SAM" id="SignalP"/>
    </source>
</evidence>
<evidence type="ECO:0000313" key="4">
    <source>
        <dbReference type="Proteomes" id="UP000252355"/>
    </source>
</evidence>